<sequence>MVVRPLITRPLSFMLQMATVLRRHAMDLLQSREFGRTLLYDIENRGTFEDISCHEIMIADAVRMKRYHDAIMRYINPGDTVVDLGTGTGVLSFFAAQRDPKKIYAIDHSELVITIAGTIAEENGINNVSFFPQNSRFFEPDEKVDVILHEQMGSNLIDENMIENILDLKKRVLKSTGKILPGRFELFLEPICLKEEYRVPHLWENNVYGIDFNCLRDCSEYNDHSRPSKLKIEHSSVDYLLCDPEPILSFDLNTMRDPGEIPRSIETSKKVVRSGSMDGLCLYFRVIFDDEISFDTSPLSPRTHWDHPLFRTESRQYVQGEEISFKFTMEVPTRRETWSVSVK</sequence>
<evidence type="ECO:0000259" key="4">
    <source>
        <dbReference type="Pfam" id="PF13847"/>
    </source>
</evidence>
<dbReference type="RefSeq" id="WP_317297103.1">
    <property type="nucleotide sequence ID" value="NZ_JABFFQ010000013.1"/>
</dbReference>
<reference evidence="6 7" key="1">
    <citation type="submission" date="2020-05" db="EMBL/GenBank/DDBJ databases">
        <title>Isolation and characterization of methanoarchaea from a cold seep at offshore SW Taiwan.</title>
        <authorList>
            <person name="Chen Y.-W."/>
            <person name="Chen S.-C."/>
            <person name="Lai M.-C."/>
        </authorList>
    </citation>
    <scope>NUCLEOTIDE SEQUENCE [LARGE SCALE GENOMIC DNA]</scope>
    <source>
        <strain evidence="6 7">YWC-01</strain>
    </source>
</reference>
<keyword evidence="2" id="KW-0808">Transferase</keyword>
<evidence type="ECO:0000256" key="2">
    <source>
        <dbReference type="ARBA" id="ARBA00022679"/>
    </source>
</evidence>
<dbReference type="Pfam" id="PF22528">
    <property type="entry name" value="PRMT_C"/>
    <property type="match status" value="1"/>
</dbReference>
<dbReference type="Gene3D" id="2.70.160.11">
    <property type="entry name" value="Hnrnp arginine n-methyltransferase1"/>
    <property type="match status" value="1"/>
</dbReference>
<keyword evidence="7" id="KW-1185">Reference proteome</keyword>
<dbReference type="InterPro" id="IPR055135">
    <property type="entry name" value="PRMT_dom"/>
</dbReference>
<proteinExistence type="predicted"/>
<dbReference type="PROSITE" id="PS51678">
    <property type="entry name" value="SAM_MT_PRMT"/>
    <property type="match status" value="1"/>
</dbReference>
<evidence type="ECO:0000313" key="6">
    <source>
        <dbReference type="EMBL" id="MDV4343924.1"/>
    </source>
</evidence>
<accession>A0ABU3Z545</accession>
<dbReference type="InterPro" id="IPR025714">
    <property type="entry name" value="Methyltranfer_dom"/>
</dbReference>
<comment type="caution">
    <text evidence="6">The sequence shown here is derived from an EMBL/GenBank/DDBJ whole genome shotgun (WGS) entry which is preliminary data.</text>
</comment>
<evidence type="ECO:0000256" key="3">
    <source>
        <dbReference type="ARBA" id="ARBA00022691"/>
    </source>
</evidence>
<dbReference type="PANTHER" id="PTHR11006">
    <property type="entry name" value="PROTEIN ARGININE N-METHYLTRANSFERASE"/>
    <property type="match status" value="1"/>
</dbReference>
<dbReference type="GO" id="GO:0008168">
    <property type="term" value="F:methyltransferase activity"/>
    <property type="evidence" value="ECO:0007669"/>
    <property type="project" value="UniProtKB-KW"/>
</dbReference>
<feature type="domain" description="Methyltransferase" evidence="4">
    <location>
        <begin position="76"/>
        <end position="185"/>
    </location>
</feature>
<gene>
    <name evidence="6" type="ORF">HL657_12255</name>
</gene>
<evidence type="ECO:0000313" key="7">
    <source>
        <dbReference type="Proteomes" id="UP001273768"/>
    </source>
</evidence>
<protein>
    <submittedName>
        <fullName evidence="6">Methyltransferase domain-containing protein</fullName>
    </submittedName>
</protein>
<dbReference type="CDD" id="cd02440">
    <property type="entry name" value="AdoMet_MTases"/>
    <property type="match status" value="1"/>
</dbReference>
<feature type="domain" description="Protein arginine N-methyltransferase" evidence="5">
    <location>
        <begin position="186"/>
        <end position="331"/>
    </location>
</feature>
<dbReference type="GO" id="GO:0032259">
    <property type="term" value="P:methylation"/>
    <property type="evidence" value="ECO:0007669"/>
    <property type="project" value="UniProtKB-KW"/>
</dbReference>
<dbReference type="Pfam" id="PF13847">
    <property type="entry name" value="Methyltransf_31"/>
    <property type="match status" value="1"/>
</dbReference>
<dbReference type="InterPro" id="IPR025799">
    <property type="entry name" value="Arg_MeTrfase"/>
</dbReference>
<evidence type="ECO:0000259" key="5">
    <source>
        <dbReference type="Pfam" id="PF22528"/>
    </source>
</evidence>
<organism evidence="6 7">
    <name type="scientific">Methanoculleus nereidis</name>
    <dbReference type="NCBI Taxonomy" id="2735141"/>
    <lineage>
        <taxon>Archaea</taxon>
        <taxon>Methanobacteriati</taxon>
        <taxon>Methanobacteriota</taxon>
        <taxon>Stenosarchaea group</taxon>
        <taxon>Methanomicrobia</taxon>
        <taxon>Methanomicrobiales</taxon>
        <taxon>Methanomicrobiaceae</taxon>
        <taxon>Methanoculleus</taxon>
    </lineage>
</organism>
<name>A0ABU3Z545_9EURY</name>
<dbReference type="InterPro" id="IPR029063">
    <property type="entry name" value="SAM-dependent_MTases_sf"/>
</dbReference>
<keyword evidence="3" id="KW-0949">S-adenosyl-L-methionine</keyword>
<dbReference type="SUPFAM" id="SSF53335">
    <property type="entry name" value="S-adenosyl-L-methionine-dependent methyltransferases"/>
    <property type="match status" value="1"/>
</dbReference>
<dbReference type="EMBL" id="JABFFQ010000013">
    <property type="protein sequence ID" value="MDV4343924.1"/>
    <property type="molecule type" value="Genomic_DNA"/>
</dbReference>
<dbReference type="PANTHER" id="PTHR11006:SF4">
    <property type="entry name" value="PROTEIN ARGININE N-METHYLTRANSFERASE 7"/>
    <property type="match status" value="1"/>
</dbReference>
<evidence type="ECO:0000256" key="1">
    <source>
        <dbReference type="ARBA" id="ARBA00022603"/>
    </source>
</evidence>
<dbReference type="Proteomes" id="UP001273768">
    <property type="component" value="Unassembled WGS sequence"/>
</dbReference>
<dbReference type="Gene3D" id="3.40.50.150">
    <property type="entry name" value="Vaccinia Virus protein VP39"/>
    <property type="match status" value="1"/>
</dbReference>
<keyword evidence="1 6" id="KW-0489">Methyltransferase</keyword>